<protein>
    <recommendedName>
        <fullName evidence="4">Alpha/beta hydrolase</fullName>
    </recommendedName>
</protein>
<dbReference type="Proteomes" id="UP000448575">
    <property type="component" value="Unassembled WGS sequence"/>
</dbReference>
<name>A0A6N9HBK1_9BURK</name>
<evidence type="ECO:0000313" key="3">
    <source>
        <dbReference type="Proteomes" id="UP000448575"/>
    </source>
</evidence>
<proteinExistence type="predicted"/>
<evidence type="ECO:0000313" key="2">
    <source>
        <dbReference type="EMBL" id="MYN00888.1"/>
    </source>
</evidence>
<accession>A0A6N9HBK1</accession>
<dbReference type="EMBL" id="WWCJ01000001">
    <property type="protein sequence ID" value="MYN00888.1"/>
    <property type="molecule type" value="Genomic_DNA"/>
</dbReference>
<dbReference type="RefSeq" id="WP_161023882.1">
    <property type="nucleotide sequence ID" value="NZ_WWCJ01000001.1"/>
</dbReference>
<organism evidence="2 3">
    <name type="scientific">Pseudoduganella guangdongensis</name>
    <dbReference type="NCBI Taxonomy" id="2692179"/>
    <lineage>
        <taxon>Bacteria</taxon>
        <taxon>Pseudomonadati</taxon>
        <taxon>Pseudomonadota</taxon>
        <taxon>Betaproteobacteria</taxon>
        <taxon>Burkholderiales</taxon>
        <taxon>Oxalobacteraceae</taxon>
        <taxon>Telluria group</taxon>
        <taxon>Pseudoduganella</taxon>
    </lineage>
</organism>
<gene>
    <name evidence="2" type="ORF">GTP41_02130</name>
</gene>
<keyword evidence="1" id="KW-0732">Signal</keyword>
<dbReference type="AlphaFoldDB" id="A0A6N9HBK1"/>
<comment type="caution">
    <text evidence="2">The sequence shown here is derived from an EMBL/GenBank/DDBJ whole genome shotgun (WGS) entry which is preliminary data.</text>
</comment>
<dbReference type="PROSITE" id="PS51257">
    <property type="entry name" value="PROKAR_LIPOPROTEIN"/>
    <property type="match status" value="1"/>
</dbReference>
<evidence type="ECO:0000256" key="1">
    <source>
        <dbReference type="SAM" id="SignalP"/>
    </source>
</evidence>
<feature type="signal peptide" evidence="1">
    <location>
        <begin position="1"/>
        <end position="26"/>
    </location>
</feature>
<keyword evidence="3" id="KW-1185">Reference proteome</keyword>
<evidence type="ECO:0008006" key="4">
    <source>
        <dbReference type="Google" id="ProtNLM"/>
    </source>
</evidence>
<feature type="chain" id="PRO_5026679833" description="Alpha/beta hydrolase" evidence="1">
    <location>
        <begin position="27"/>
        <end position="351"/>
    </location>
</feature>
<sequence length="351" mass="37687">MKRILAVLACAMLVGCSSMPYRPAQADGAFPGLVDFVATAPGRSVDVLLVHGMCTHDERWVVDTVLQLSSALRAQAQSASAAPMAVAEGIQLFERTITLRQGELRIKALVWSPLTTPLKHQLDYDHSDRLPAVRAKLNARAKDLLMNDCIPDALIYQGVSRDAIQQRMAQAILRATEGAASEAPLLVLSASLGSKILFDTLLRMDVAAQRTIDRIAYLVMAANQIPLLALADQQAVAPGPGARPATPAATAAPGGDSLQAVLRKRRAAATPRAARKLTLVAFSDPNDLLTYTLERERYAPLGVDVVNVLVSNAPTWFGLLERPDHAHGNYLLNPDVARMAACGQPHSARCE</sequence>
<reference evidence="2 3" key="1">
    <citation type="submission" date="2019-12" db="EMBL/GenBank/DDBJ databases">
        <title>Novel species isolated from a subtropical stream in China.</title>
        <authorList>
            <person name="Lu H."/>
        </authorList>
    </citation>
    <scope>NUCLEOTIDE SEQUENCE [LARGE SCALE GENOMIC DNA]</scope>
    <source>
        <strain evidence="2 3">DS3</strain>
    </source>
</reference>